<gene>
    <name evidence="1" type="ORF">CLOSTMETH_00785</name>
</gene>
<proteinExistence type="predicted"/>
<dbReference type="InterPro" id="IPR022205">
    <property type="entry name" value="DUF3732"/>
</dbReference>
<protein>
    <submittedName>
        <fullName evidence="1">Uncharacterized protein</fullName>
    </submittedName>
</protein>
<evidence type="ECO:0000313" key="1">
    <source>
        <dbReference type="EMBL" id="EEG31571.1"/>
    </source>
</evidence>
<sequence length="88" mass="10600">MLKYRRSYNAQQKFSYRLGLNKVTVVEKPERPVLFKQLGSGSNWVGVHLIAYFALQRFLLTQIDQFQDSYSLITHRKFIFRLSWEKNR</sequence>
<reference evidence="1 2" key="1">
    <citation type="submission" date="2009-01" db="EMBL/GenBank/DDBJ databases">
        <authorList>
            <person name="Fulton L."/>
            <person name="Clifton S."/>
            <person name="Fulton B."/>
            <person name="Xu J."/>
            <person name="Minx P."/>
            <person name="Pepin K.H."/>
            <person name="Johnson M."/>
            <person name="Bhonagiri V."/>
            <person name="Nash W.E."/>
            <person name="Mardis E.R."/>
            <person name="Wilson R.K."/>
        </authorList>
    </citation>
    <scope>NUCLEOTIDE SEQUENCE [LARGE SCALE GENOMIC DNA]</scope>
    <source>
        <strain evidence="1 2">DSM 5476</strain>
    </source>
</reference>
<name>C0EAD1_9FIRM</name>
<evidence type="ECO:0000313" key="2">
    <source>
        <dbReference type="Proteomes" id="UP000003340"/>
    </source>
</evidence>
<dbReference type="EMBL" id="ACEC01000031">
    <property type="protein sequence ID" value="EEG31571.1"/>
    <property type="molecule type" value="Genomic_DNA"/>
</dbReference>
<dbReference type="AlphaFoldDB" id="C0EAD1"/>
<dbReference type="Proteomes" id="UP000003340">
    <property type="component" value="Unassembled WGS sequence"/>
</dbReference>
<keyword evidence="2" id="KW-1185">Reference proteome</keyword>
<accession>C0EAD1</accession>
<dbReference type="HOGENOM" id="CLU_2463644_0_0_9"/>
<organism evidence="1 2">
    <name type="scientific">[Clostridium] methylpentosum DSM 5476</name>
    <dbReference type="NCBI Taxonomy" id="537013"/>
    <lineage>
        <taxon>Bacteria</taxon>
        <taxon>Bacillati</taxon>
        <taxon>Bacillota</taxon>
        <taxon>Clostridia</taxon>
        <taxon>Eubacteriales</taxon>
        <taxon>Oscillospiraceae</taxon>
        <taxon>Oscillospiraceae incertae sedis</taxon>
    </lineage>
</organism>
<reference evidence="1 2" key="2">
    <citation type="submission" date="2009-02" db="EMBL/GenBank/DDBJ databases">
        <title>Draft genome sequence of Clostridium methylpentosum (DSM 5476).</title>
        <authorList>
            <person name="Sudarsanam P."/>
            <person name="Ley R."/>
            <person name="Guruge J."/>
            <person name="Turnbaugh P.J."/>
            <person name="Mahowald M."/>
            <person name="Liep D."/>
            <person name="Gordon J."/>
        </authorList>
    </citation>
    <scope>NUCLEOTIDE SEQUENCE [LARGE SCALE GENOMIC DNA]</scope>
    <source>
        <strain evidence="1 2">DSM 5476</strain>
    </source>
</reference>
<dbReference type="STRING" id="537013.CLOSTMETH_00785"/>
<comment type="caution">
    <text evidence="1">The sequence shown here is derived from an EMBL/GenBank/DDBJ whole genome shotgun (WGS) entry which is preliminary data.</text>
</comment>
<dbReference type="Pfam" id="PF12532">
    <property type="entry name" value="DUF3732"/>
    <property type="match status" value="1"/>
</dbReference>